<dbReference type="Proteomes" id="UP000886523">
    <property type="component" value="Unassembled WGS sequence"/>
</dbReference>
<dbReference type="EMBL" id="MU129251">
    <property type="protein sequence ID" value="KAF9504204.1"/>
    <property type="molecule type" value="Genomic_DNA"/>
</dbReference>
<reference evidence="1" key="1">
    <citation type="journal article" date="2020" name="Nat. Commun.">
        <title>Large-scale genome sequencing of mycorrhizal fungi provides insights into the early evolution of symbiotic traits.</title>
        <authorList>
            <person name="Miyauchi S."/>
            <person name="Kiss E."/>
            <person name="Kuo A."/>
            <person name="Drula E."/>
            <person name="Kohler A."/>
            <person name="Sanchez-Garcia M."/>
            <person name="Morin E."/>
            <person name="Andreopoulos B."/>
            <person name="Barry K.W."/>
            <person name="Bonito G."/>
            <person name="Buee M."/>
            <person name="Carver A."/>
            <person name="Chen C."/>
            <person name="Cichocki N."/>
            <person name="Clum A."/>
            <person name="Culley D."/>
            <person name="Crous P.W."/>
            <person name="Fauchery L."/>
            <person name="Girlanda M."/>
            <person name="Hayes R.D."/>
            <person name="Keri Z."/>
            <person name="LaButti K."/>
            <person name="Lipzen A."/>
            <person name="Lombard V."/>
            <person name="Magnuson J."/>
            <person name="Maillard F."/>
            <person name="Murat C."/>
            <person name="Nolan M."/>
            <person name="Ohm R.A."/>
            <person name="Pangilinan J."/>
            <person name="Pereira M.F."/>
            <person name="Perotto S."/>
            <person name="Peter M."/>
            <person name="Pfister S."/>
            <person name="Riley R."/>
            <person name="Sitrit Y."/>
            <person name="Stielow J.B."/>
            <person name="Szollosi G."/>
            <person name="Zifcakova L."/>
            <person name="Stursova M."/>
            <person name="Spatafora J.W."/>
            <person name="Tedersoo L."/>
            <person name="Vaario L.M."/>
            <person name="Yamada A."/>
            <person name="Yan M."/>
            <person name="Wang P."/>
            <person name="Xu J."/>
            <person name="Bruns T."/>
            <person name="Baldrian P."/>
            <person name="Vilgalys R."/>
            <person name="Dunand C."/>
            <person name="Henrissat B."/>
            <person name="Grigoriev I.V."/>
            <person name="Hibbett D."/>
            <person name="Nagy L.G."/>
            <person name="Martin F.M."/>
        </authorList>
    </citation>
    <scope>NUCLEOTIDE SEQUENCE</scope>
    <source>
        <strain evidence="1">UP504</strain>
    </source>
</reference>
<evidence type="ECO:0000313" key="2">
    <source>
        <dbReference type="Proteomes" id="UP000886523"/>
    </source>
</evidence>
<keyword evidence="2" id="KW-1185">Reference proteome</keyword>
<protein>
    <submittedName>
        <fullName evidence="1">Uncharacterized protein</fullName>
    </submittedName>
</protein>
<sequence>MTTHPLLWVCGHKDVTTPNEGPRNHTPPVAGVWYYISCLSLDNLHNSVPQPSCETHAPQYHPLHPCHTPAVADCMTQTTQAPNEQPPNNRTPCKSMNQWIQACIDPTIHMTGAGALNQASLHKKSSPQAALLGCKGPLDCLRGPPGVNL</sequence>
<evidence type="ECO:0000313" key="1">
    <source>
        <dbReference type="EMBL" id="KAF9504204.1"/>
    </source>
</evidence>
<accession>A0A9P6DMF2</accession>
<organism evidence="1 2">
    <name type="scientific">Hydnum rufescens UP504</name>
    <dbReference type="NCBI Taxonomy" id="1448309"/>
    <lineage>
        <taxon>Eukaryota</taxon>
        <taxon>Fungi</taxon>
        <taxon>Dikarya</taxon>
        <taxon>Basidiomycota</taxon>
        <taxon>Agaricomycotina</taxon>
        <taxon>Agaricomycetes</taxon>
        <taxon>Cantharellales</taxon>
        <taxon>Hydnaceae</taxon>
        <taxon>Hydnum</taxon>
    </lineage>
</organism>
<gene>
    <name evidence="1" type="ORF">BS47DRAFT_1368957</name>
</gene>
<name>A0A9P6DMF2_9AGAM</name>
<comment type="caution">
    <text evidence="1">The sequence shown here is derived from an EMBL/GenBank/DDBJ whole genome shotgun (WGS) entry which is preliminary data.</text>
</comment>
<dbReference type="AlphaFoldDB" id="A0A9P6DMF2"/>
<proteinExistence type="predicted"/>